<dbReference type="Proteomes" id="UP000537326">
    <property type="component" value="Unassembled WGS sequence"/>
</dbReference>
<dbReference type="InterPro" id="IPR020084">
    <property type="entry name" value="NUDIX_hydrolase_CS"/>
</dbReference>
<evidence type="ECO:0000313" key="3">
    <source>
        <dbReference type="EMBL" id="NYI11548.1"/>
    </source>
</evidence>
<dbReference type="GO" id="GO:0006167">
    <property type="term" value="P:AMP biosynthetic process"/>
    <property type="evidence" value="ECO:0007669"/>
    <property type="project" value="TreeGrafter"/>
</dbReference>
<proteinExistence type="predicted"/>
<evidence type="ECO:0000313" key="4">
    <source>
        <dbReference type="Proteomes" id="UP000537326"/>
    </source>
</evidence>
<name>A0A7Y9YG55_9ACTN</name>
<comment type="caution">
    <text evidence="3">The sequence shown here is derived from an EMBL/GenBank/DDBJ whole genome shotgun (WGS) entry which is preliminary data.</text>
</comment>
<evidence type="ECO:0000259" key="2">
    <source>
        <dbReference type="PROSITE" id="PS51462"/>
    </source>
</evidence>
<evidence type="ECO:0000256" key="1">
    <source>
        <dbReference type="ARBA" id="ARBA00022801"/>
    </source>
</evidence>
<dbReference type="Gene3D" id="3.40.50.1240">
    <property type="entry name" value="Phosphoglycerate mutase-like"/>
    <property type="match status" value="1"/>
</dbReference>
<reference evidence="3 4" key="1">
    <citation type="submission" date="2020-07" db="EMBL/GenBank/DDBJ databases">
        <title>Sequencing the genomes of 1000 actinobacteria strains.</title>
        <authorList>
            <person name="Klenk H.-P."/>
        </authorList>
    </citation>
    <scope>NUCLEOTIDE SEQUENCE [LARGE SCALE GENOMIC DNA]</scope>
    <source>
        <strain evidence="3 4">DSM 18248</strain>
    </source>
</reference>
<dbReference type="PROSITE" id="PS00893">
    <property type="entry name" value="NUDIX_BOX"/>
    <property type="match status" value="1"/>
</dbReference>
<organism evidence="3 4">
    <name type="scientific">Nocardioides marinus</name>
    <dbReference type="NCBI Taxonomy" id="374514"/>
    <lineage>
        <taxon>Bacteria</taxon>
        <taxon>Bacillati</taxon>
        <taxon>Actinomycetota</taxon>
        <taxon>Actinomycetes</taxon>
        <taxon>Propionibacteriales</taxon>
        <taxon>Nocardioidaceae</taxon>
        <taxon>Nocardioides</taxon>
    </lineage>
</organism>
<dbReference type="EC" id="3.6.1.55" evidence="3"/>
<dbReference type="InterPro" id="IPR051325">
    <property type="entry name" value="Nudix_hydrolase_domain"/>
</dbReference>
<dbReference type="CDD" id="cd03673">
    <property type="entry name" value="NUDIX_Ap6A_hydrolase"/>
    <property type="match status" value="1"/>
</dbReference>
<dbReference type="GO" id="GO:0035539">
    <property type="term" value="F:8-oxo-7,8-dihydrodeoxyguanosine triphosphate pyrophosphatase activity"/>
    <property type="evidence" value="ECO:0007669"/>
    <property type="project" value="UniProtKB-EC"/>
</dbReference>
<dbReference type="Gene3D" id="3.90.79.10">
    <property type="entry name" value="Nucleoside Triphosphate Pyrophosphohydrolase"/>
    <property type="match status" value="1"/>
</dbReference>
<dbReference type="GO" id="GO:0004081">
    <property type="term" value="F:bis(5'-nucleosyl)-tetraphosphatase (asymmetrical) activity"/>
    <property type="evidence" value="ECO:0007669"/>
    <property type="project" value="TreeGrafter"/>
</dbReference>
<dbReference type="RefSeq" id="WP_179532227.1">
    <property type="nucleotide sequence ID" value="NZ_BAAAPP010000006.1"/>
</dbReference>
<accession>A0A7Y9YG55</accession>
<dbReference type="SUPFAM" id="SSF55811">
    <property type="entry name" value="Nudix"/>
    <property type="match status" value="1"/>
</dbReference>
<protein>
    <submittedName>
        <fullName evidence="3">8-oxo-dGTP diphosphatase</fullName>
        <ecNumber evidence="3">3.6.1.55</ecNumber>
    </submittedName>
</protein>
<sequence>MASQPRRAADVVAAGAVVFRPGREVLLVHRQKYDDWSFPKGKLDPREHAATAAVREVEEETGLHVRLGPPLATLRYATGSKMKTVHYWQGRAVGDDDVSSYEPNAEIDRVAWVDRDEAAGLLTYARDRALLQDAVRLRKPTTALVVLRHAHARSRKAWRGDDRLRPLLSGGRDEAFRLVPVLAAYDVGRVVSSGSTRCLETVAPYVETVGLEVERRKELSEECSDPERTARVVREVAEQCDTTRRGTLLCSHRPVLPAVFAALGVADPRLEPGEMFVVHLRKGRVVATEQHLVG</sequence>
<dbReference type="InterPro" id="IPR015797">
    <property type="entry name" value="NUDIX_hydrolase-like_dom_sf"/>
</dbReference>
<dbReference type="InterPro" id="IPR000086">
    <property type="entry name" value="NUDIX_hydrolase_dom"/>
</dbReference>
<keyword evidence="4" id="KW-1185">Reference proteome</keyword>
<dbReference type="EMBL" id="JACBZI010000001">
    <property type="protein sequence ID" value="NYI11548.1"/>
    <property type="molecule type" value="Genomic_DNA"/>
</dbReference>
<dbReference type="PANTHER" id="PTHR21340">
    <property type="entry name" value="DIADENOSINE 5,5-P1,P4-TETRAPHOSPHATE PYROPHOSPHOHYDROLASE MUTT"/>
    <property type="match status" value="1"/>
</dbReference>
<dbReference type="SUPFAM" id="SSF53254">
    <property type="entry name" value="Phosphoglycerate mutase-like"/>
    <property type="match status" value="1"/>
</dbReference>
<dbReference type="InterPro" id="IPR013078">
    <property type="entry name" value="His_Pase_superF_clade-1"/>
</dbReference>
<feature type="domain" description="Nudix hydrolase" evidence="2">
    <location>
        <begin position="9"/>
        <end position="136"/>
    </location>
</feature>
<dbReference type="AlphaFoldDB" id="A0A7Y9YG55"/>
<dbReference type="SMART" id="SM00855">
    <property type="entry name" value="PGAM"/>
    <property type="match status" value="1"/>
</dbReference>
<dbReference type="Pfam" id="PF00300">
    <property type="entry name" value="His_Phos_1"/>
    <property type="match status" value="1"/>
</dbReference>
<gene>
    <name evidence="3" type="ORF">BKA05_003063</name>
</gene>
<keyword evidence="1 3" id="KW-0378">Hydrolase</keyword>
<dbReference type="PROSITE" id="PS51462">
    <property type="entry name" value="NUDIX"/>
    <property type="match status" value="1"/>
</dbReference>
<dbReference type="Pfam" id="PF00293">
    <property type="entry name" value="NUDIX"/>
    <property type="match status" value="1"/>
</dbReference>
<dbReference type="InterPro" id="IPR029033">
    <property type="entry name" value="His_PPase_superfam"/>
</dbReference>
<dbReference type="GO" id="GO:0006754">
    <property type="term" value="P:ATP biosynthetic process"/>
    <property type="evidence" value="ECO:0007669"/>
    <property type="project" value="TreeGrafter"/>
</dbReference>
<dbReference type="PANTHER" id="PTHR21340:SF0">
    <property type="entry name" value="BIS(5'-NUCLEOSYL)-TETRAPHOSPHATASE [ASYMMETRICAL]"/>
    <property type="match status" value="1"/>
</dbReference>